<accession>A0ABR7QYY6</accession>
<keyword evidence="1" id="KW-1133">Transmembrane helix</keyword>
<dbReference type="RefSeq" id="WP_187755879.1">
    <property type="nucleotide sequence ID" value="NZ_JABURY010000018.1"/>
</dbReference>
<organism evidence="2 3">
    <name type="scientific">Frischella japonica</name>
    <dbReference type="NCBI Taxonomy" id="2741544"/>
    <lineage>
        <taxon>Bacteria</taxon>
        <taxon>Pseudomonadati</taxon>
        <taxon>Pseudomonadota</taxon>
        <taxon>Gammaproteobacteria</taxon>
        <taxon>Orbales</taxon>
        <taxon>Orbaceae</taxon>
        <taxon>Frischella</taxon>
    </lineage>
</organism>
<name>A0ABR7QYY6_9GAMM</name>
<dbReference type="EMBL" id="JABURY010000018">
    <property type="protein sequence ID" value="MBC9131436.1"/>
    <property type="molecule type" value="Genomic_DNA"/>
</dbReference>
<protein>
    <recommendedName>
        <fullName evidence="4">C2H2-type domain-containing protein</fullName>
    </recommendedName>
</protein>
<proteinExistence type="predicted"/>
<keyword evidence="1" id="KW-0812">Transmembrane</keyword>
<sequence length="456" mass="53730">MASNILTIKCPQCGCIKHSSLGNDKYHCDGCGAIYFIDKNDMHIFHHQQNGPQNTIKSNKLLIIGLIIFFSALFLIRFFVIQIKNTETTQPKVVEYRSYVTSNENRIKPTQPTKKELWKHKNIAMFITNDTPYLIMESHLSISESMKPTQDQYFIKIFNTKTQRFESEFNLIDEHNNKFPYVIKTWDDGEILLLINNLKLFQLNKKEKIFKNVNDSFFSEHPEFSQGLAKIEFVRDDWGSGLYVYTNEGKHFYFYPTINKLYDKDAFFDANSGFKSLPENTATSTGFAFNIYSYEYPDEDSLLIKFDYKYQPNYPREQPSFSWRKFYGTEDGFFTDETPYQKVLMNEWMMNRTRTIKYQNFTPDRVYFFPKLLDFNEEFILIAFTTSPVKAENYIVQLLNAKSAEIIWSYDFPLNFKNTRGKILGDRILLMTDDHLIELNEKGKQTLSLDITSLNN</sequence>
<evidence type="ECO:0008006" key="4">
    <source>
        <dbReference type="Google" id="ProtNLM"/>
    </source>
</evidence>
<feature type="transmembrane region" description="Helical" evidence="1">
    <location>
        <begin position="61"/>
        <end position="80"/>
    </location>
</feature>
<reference evidence="2 3" key="1">
    <citation type="submission" date="2020-06" db="EMBL/GenBank/DDBJ databases">
        <title>Frischella cerana isolated from Apis cerana gut homogenate.</title>
        <authorList>
            <person name="Wolter L.A."/>
            <person name="Suenami S."/>
            <person name="Miyazaki R."/>
        </authorList>
    </citation>
    <scope>NUCLEOTIDE SEQUENCE [LARGE SCALE GENOMIC DNA]</scope>
    <source>
        <strain evidence="2 3">Ac13</strain>
    </source>
</reference>
<keyword evidence="3" id="KW-1185">Reference proteome</keyword>
<dbReference type="Proteomes" id="UP000651208">
    <property type="component" value="Unassembled WGS sequence"/>
</dbReference>
<evidence type="ECO:0000313" key="3">
    <source>
        <dbReference type="Proteomes" id="UP000651208"/>
    </source>
</evidence>
<comment type="caution">
    <text evidence="2">The sequence shown here is derived from an EMBL/GenBank/DDBJ whole genome shotgun (WGS) entry which is preliminary data.</text>
</comment>
<evidence type="ECO:0000313" key="2">
    <source>
        <dbReference type="EMBL" id="MBC9131436.1"/>
    </source>
</evidence>
<evidence type="ECO:0000256" key="1">
    <source>
        <dbReference type="SAM" id="Phobius"/>
    </source>
</evidence>
<keyword evidence="1" id="KW-0472">Membrane</keyword>
<gene>
    <name evidence="2" type="ORF">FcAc13_08955</name>
</gene>